<dbReference type="AlphaFoldDB" id="A0A9P0L913"/>
<evidence type="ECO:0000256" key="1">
    <source>
        <dbReference type="SAM" id="MobiDB-lite"/>
    </source>
</evidence>
<dbReference type="Proteomes" id="UP001152888">
    <property type="component" value="Unassembled WGS sequence"/>
</dbReference>
<proteinExistence type="predicted"/>
<comment type="caution">
    <text evidence="3">The sequence shown here is derived from an EMBL/GenBank/DDBJ whole genome shotgun (WGS) entry which is preliminary data.</text>
</comment>
<organism evidence="3 4">
    <name type="scientific">Acanthoscelides obtectus</name>
    <name type="common">Bean weevil</name>
    <name type="synonym">Bruchus obtectus</name>
    <dbReference type="NCBI Taxonomy" id="200917"/>
    <lineage>
        <taxon>Eukaryota</taxon>
        <taxon>Metazoa</taxon>
        <taxon>Ecdysozoa</taxon>
        <taxon>Arthropoda</taxon>
        <taxon>Hexapoda</taxon>
        <taxon>Insecta</taxon>
        <taxon>Pterygota</taxon>
        <taxon>Neoptera</taxon>
        <taxon>Endopterygota</taxon>
        <taxon>Coleoptera</taxon>
        <taxon>Polyphaga</taxon>
        <taxon>Cucujiformia</taxon>
        <taxon>Chrysomeloidea</taxon>
        <taxon>Chrysomelidae</taxon>
        <taxon>Bruchinae</taxon>
        <taxon>Bruchini</taxon>
        <taxon>Acanthoscelides</taxon>
    </lineage>
</organism>
<feature type="chain" id="PRO_5040186794" description="Secreted protein" evidence="2">
    <location>
        <begin position="27"/>
        <end position="92"/>
    </location>
</feature>
<evidence type="ECO:0000256" key="2">
    <source>
        <dbReference type="SAM" id="SignalP"/>
    </source>
</evidence>
<evidence type="ECO:0000313" key="4">
    <source>
        <dbReference type="Proteomes" id="UP001152888"/>
    </source>
</evidence>
<feature type="region of interest" description="Disordered" evidence="1">
    <location>
        <begin position="67"/>
        <end position="92"/>
    </location>
</feature>
<evidence type="ECO:0008006" key="5">
    <source>
        <dbReference type="Google" id="ProtNLM"/>
    </source>
</evidence>
<dbReference type="EMBL" id="CAKOFQ010007080">
    <property type="protein sequence ID" value="CAH1990195.1"/>
    <property type="molecule type" value="Genomic_DNA"/>
</dbReference>
<protein>
    <recommendedName>
        <fullName evidence="5">Secreted protein</fullName>
    </recommendedName>
</protein>
<keyword evidence="4" id="KW-1185">Reference proteome</keyword>
<reference evidence="3" key="1">
    <citation type="submission" date="2022-03" db="EMBL/GenBank/DDBJ databases">
        <authorList>
            <person name="Sayadi A."/>
        </authorList>
    </citation>
    <scope>NUCLEOTIDE SEQUENCE</scope>
</reference>
<feature type="compositionally biased region" description="Basic and acidic residues" evidence="1">
    <location>
        <begin position="82"/>
        <end position="92"/>
    </location>
</feature>
<sequence>MKCLTLCSFTLASRYLVLLRLGPVLPSALIGHPSNQRIARLRLPIRFVAPRRRRRRWRKQPVRLLRGRKQPQRHLATAVGTDARRDRAAAAA</sequence>
<keyword evidence="2" id="KW-0732">Signal</keyword>
<gene>
    <name evidence="3" type="ORF">ACAOBT_LOCUS19501</name>
</gene>
<evidence type="ECO:0000313" key="3">
    <source>
        <dbReference type="EMBL" id="CAH1990195.1"/>
    </source>
</evidence>
<name>A0A9P0L913_ACAOB</name>
<accession>A0A9P0L913</accession>
<feature type="signal peptide" evidence="2">
    <location>
        <begin position="1"/>
        <end position="26"/>
    </location>
</feature>